<keyword evidence="2" id="KW-1185">Reference proteome</keyword>
<gene>
    <name evidence="1" type="ORF">KUTeg_001161</name>
</gene>
<protein>
    <submittedName>
        <fullName evidence="1">Uncharacterized protein</fullName>
    </submittedName>
</protein>
<dbReference type="PANTHER" id="PTHR34180">
    <property type="entry name" value="PEPTIDASE C45"/>
    <property type="match status" value="1"/>
</dbReference>
<comment type="caution">
    <text evidence="1">The sequence shown here is derived from an EMBL/GenBank/DDBJ whole genome shotgun (WGS) entry which is preliminary data.</text>
</comment>
<accession>A0ABQ9FVM9</accession>
<dbReference type="Proteomes" id="UP001217089">
    <property type="component" value="Unassembled WGS sequence"/>
</dbReference>
<dbReference type="EMBL" id="JARBDR010000107">
    <property type="protein sequence ID" value="KAJ8321303.1"/>
    <property type="molecule type" value="Genomic_DNA"/>
</dbReference>
<dbReference type="PANTHER" id="PTHR34180:SF1">
    <property type="entry name" value="BETA-ALANYL-DOPAMINE_CARCININE HYDROLASE"/>
    <property type="match status" value="1"/>
</dbReference>
<name>A0ABQ9FVM9_TEGGR</name>
<reference evidence="1 2" key="1">
    <citation type="submission" date="2022-12" db="EMBL/GenBank/DDBJ databases">
        <title>Chromosome-level genome of Tegillarca granosa.</title>
        <authorList>
            <person name="Kim J."/>
        </authorList>
    </citation>
    <scope>NUCLEOTIDE SEQUENCE [LARGE SCALE GENOMIC DNA]</scope>
    <source>
        <strain evidence="1">Teg-2019</strain>
        <tissue evidence="1">Adductor muscle</tissue>
    </source>
</reference>
<proteinExistence type="predicted"/>
<dbReference type="Gene3D" id="3.60.60.10">
    <property type="entry name" value="Penicillin V Acylase, Chain A"/>
    <property type="match status" value="1"/>
</dbReference>
<evidence type="ECO:0000313" key="1">
    <source>
        <dbReference type="EMBL" id="KAJ8321303.1"/>
    </source>
</evidence>
<sequence>MFDADGFLVDAKIIDPGYPAVADQEFHSFMFPGYLAGTTFTYNKYGLLYTANRLYQNQNPLLSLIPSALFLRDVIKAKNATEAYALTTDNVNIFSLALNVNFYDTTDRTVFNAVEWAITPPVGSAISSSDLVAQNDSIYYHFNRFKLMTPTTSQTFYDPLSTEYREANVALFLINGVPSTFDEVKSFVSNEEFSEFPHYRAVEKYTDHVTTFNS</sequence>
<evidence type="ECO:0000313" key="2">
    <source>
        <dbReference type="Proteomes" id="UP001217089"/>
    </source>
</evidence>
<dbReference type="InterPro" id="IPR047801">
    <property type="entry name" value="Peptidase_C45"/>
</dbReference>
<organism evidence="1 2">
    <name type="scientific">Tegillarca granosa</name>
    <name type="common">Malaysian cockle</name>
    <name type="synonym">Anadara granosa</name>
    <dbReference type="NCBI Taxonomy" id="220873"/>
    <lineage>
        <taxon>Eukaryota</taxon>
        <taxon>Metazoa</taxon>
        <taxon>Spiralia</taxon>
        <taxon>Lophotrochozoa</taxon>
        <taxon>Mollusca</taxon>
        <taxon>Bivalvia</taxon>
        <taxon>Autobranchia</taxon>
        <taxon>Pteriomorphia</taxon>
        <taxon>Arcoida</taxon>
        <taxon>Arcoidea</taxon>
        <taxon>Arcidae</taxon>
        <taxon>Tegillarca</taxon>
    </lineage>
</organism>